<gene>
    <name evidence="2" type="ORF">sS8_5363</name>
</gene>
<name>A0A250L0B9_9GAMM</name>
<organism evidence="2 3">
    <name type="scientific">Methylocaldum marinum</name>
    <dbReference type="NCBI Taxonomy" id="1432792"/>
    <lineage>
        <taxon>Bacteria</taxon>
        <taxon>Pseudomonadati</taxon>
        <taxon>Pseudomonadota</taxon>
        <taxon>Gammaproteobacteria</taxon>
        <taxon>Methylococcales</taxon>
        <taxon>Methylococcaceae</taxon>
        <taxon>Methylocaldum</taxon>
    </lineage>
</organism>
<dbReference type="AlphaFoldDB" id="A0A250L0B9"/>
<protein>
    <submittedName>
        <fullName evidence="2">Cytochrome b</fullName>
    </submittedName>
</protein>
<evidence type="ECO:0000313" key="3">
    <source>
        <dbReference type="Proteomes" id="UP000266313"/>
    </source>
</evidence>
<keyword evidence="3" id="KW-1185">Reference proteome</keyword>
<keyword evidence="1" id="KW-1133">Transmembrane helix</keyword>
<evidence type="ECO:0000313" key="2">
    <source>
        <dbReference type="EMBL" id="BBA37282.1"/>
    </source>
</evidence>
<reference evidence="2 3" key="1">
    <citation type="submission" date="2016-12" db="EMBL/GenBank/DDBJ databases">
        <title>Genome sequencing of Methylocaldum marinum.</title>
        <authorList>
            <person name="Takeuchi M."/>
            <person name="Kamagata Y."/>
            <person name="Hiraoka S."/>
            <person name="Oshima K."/>
            <person name="Hattori M."/>
            <person name="Iwasaki W."/>
        </authorList>
    </citation>
    <scope>NUCLEOTIDE SEQUENCE [LARGE SCALE GENOMIC DNA]</scope>
    <source>
        <strain evidence="2 3">S8</strain>
    </source>
</reference>
<sequence>MYAACHNAAQKQYPSIKVGDYEGFERMSFFSTVMLFLFSFILGSNASDLHAIDRYVLILINELREFFWGC</sequence>
<evidence type="ECO:0000256" key="1">
    <source>
        <dbReference type="SAM" id="Phobius"/>
    </source>
</evidence>
<feature type="transmembrane region" description="Helical" evidence="1">
    <location>
        <begin position="27"/>
        <end position="46"/>
    </location>
</feature>
<dbReference type="KEGG" id="mmai:sS8_5363"/>
<dbReference type="EMBL" id="AP017928">
    <property type="protein sequence ID" value="BBA37282.1"/>
    <property type="molecule type" value="Genomic_DNA"/>
</dbReference>
<proteinExistence type="predicted"/>
<dbReference type="Proteomes" id="UP000266313">
    <property type="component" value="Chromosome"/>
</dbReference>
<accession>A0A250L0B9</accession>
<keyword evidence="1" id="KW-0812">Transmembrane</keyword>
<keyword evidence="1" id="KW-0472">Membrane</keyword>